<proteinExistence type="inferred from homology"/>
<dbReference type="Proteomes" id="UP001497382">
    <property type="component" value="Unassembled WGS sequence"/>
</dbReference>
<comment type="similarity">
    <text evidence="1">Belongs to the UPF0696 family.</text>
</comment>
<accession>A0AAV1ZXH7</accession>
<evidence type="ECO:0000313" key="3">
    <source>
        <dbReference type="EMBL" id="CAL1276571.1"/>
    </source>
</evidence>
<dbReference type="PANTHER" id="PTHR31977:SF1">
    <property type="entry name" value="UPF0696 PROTEIN C11ORF68"/>
    <property type="match status" value="1"/>
</dbReference>
<feature type="compositionally biased region" description="Acidic residues" evidence="2">
    <location>
        <begin position="19"/>
        <end position="32"/>
    </location>
</feature>
<name>A0AAV1ZXH7_9ARAC</name>
<protein>
    <submittedName>
        <fullName evidence="3">Uncharacterized protein</fullName>
    </submittedName>
</protein>
<keyword evidence="4" id="KW-1185">Reference proteome</keyword>
<dbReference type="SUPFAM" id="SSF55418">
    <property type="entry name" value="eIF4e-like"/>
    <property type="match status" value="1"/>
</dbReference>
<feature type="region of interest" description="Disordered" evidence="2">
    <location>
        <begin position="1"/>
        <end position="32"/>
    </location>
</feature>
<gene>
    <name evidence="3" type="ORF">LARSCL_LOCUS8734</name>
</gene>
<dbReference type="InterPro" id="IPR015034">
    <property type="entry name" value="Bles03"/>
</dbReference>
<dbReference type="InterPro" id="IPR023398">
    <property type="entry name" value="TIF_eIF4e-like"/>
</dbReference>
<sequence length="342" mass="39468">MDDSNKSKLFTFGKLNNPEDSDSEESLSDATDEDLVSVDLGSDIDAAKAPTRYGIYLEKRRLLGLGQGQGQRGNWTLRCDDQEKNFDGLTKSDITWAAVKELHEKEAEILTLRPNKYSNRNGFTCINCYTPDYRDEEFILKVANLLREHVYFPYIMYYHSSTNNYGSFYMHTPNGEFYKKERSLTPDDEMMLPSEVTHKEYIYMPATAEDIDDEEDMNTSGKWMLFPNGDLQKLDQYWLALIPLYKNGTLTRLKCSTAMGSSPGVINCYTVDSKDIEDVKNAADAIRECIDYDTVMYYKTNEASALGLYIQFGNKNISKYMHTIKKCLYEKDKFERWKMVAL</sequence>
<dbReference type="Gene3D" id="3.30.760.10">
    <property type="entry name" value="RNA Cap, Translation Initiation Factor Eif4e"/>
    <property type="match status" value="1"/>
</dbReference>
<comment type="caution">
    <text evidence="3">The sequence shown here is derived from an EMBL/GenBank/DDBJ whole genome shotgun (WGS) entry which is preliminary data.</text>
</comment>
<dbReference type="AlphaFoldDB" id="A0AAV1ZXH7"/>
<reference evidence="3 4" key="1">
    <citation type="submission" date="2024-04" db="EMBL/GenBank/DDBJ databases">
        <authorList>
            <person name="Rising A."/>
            <person name="Reimegard J."/>
            <person name="Sonavane S."/>
            <person name="Akerstrom W."/>
            <person name="Nylinder S."/>
            <person name="Hedman E."/>
            <person name="Kallberg Y."/>
        </authorList>
    </citation>
    <scope>NUCLEOTIDE SEQUENCE [LARGE SCALE GENOMIC DNA]</scope>
</reference>
<dbReference type="PANTHER" id="PTHR31977">
    <property type="entry name" value="UPF0696 PROTEIN C11ORF68"/>
    <property type="match status" value="1"/>
</dbReference>
<evidence type="ECO:0000256" key="1">
    <source>
        <dbReference type="ARBA" id="ARBA00010568"/>
    </source>
</evidence>
<evidence type="ECO:0000256" key="2">
    <source>
        <dbReference type="SAM" id="MobiDB-lite"/>
    </source>
</evidence>
<organism evidence="3 4">
    <name type="scientific">Larinioides sclopetarius</name>
    <dbReference type="NCBI Taxonomy" id="280406"/>
    <lineage>
        <taxon>Eukaryota</taxon>
        <taxon>Metazoa</taxon>
        <taxon>Ecdysozoa</taxon>
        <taxon>Arthropoda</taxon>
        <taxon>Chelicerata</taxon>
        <taxon>Arachnida</taxon>
        <taxon>Araneae</taxon>
        <taxon>Araneomorphae</taxon>
        <taxon>Entelegynae</taxon>
        <taxon>Araneoidea</taxon>
        <taxon>Araneidae</taxon>
        <taxon>Larinioides</taxon>
    </lineage>
</organism>
<evidence type="ECO:0000313" key="4">
    <source>
        <dbReference type="Proteomes" id="UP001497382"/>
    </source>
</evidence>
<dbReference type="EMBL" id="CAXIEN010000095">
    <property type="protein sequence ID" value="CAL1276571.1"/>
    <property type="molecule type" value="Genomic_DNA"/>
</dbReference>
<dbReference type="Pfam" id="PF08939">
    <property type="entry name" value="Bles03"/>
    <property type="match status" value="1"/>
</dbReference>